<dbReference type="GO" id="GO:0043565">
    <property type="term" value="F:sequence-specific DNA binding"/>
    <property type="evidence" value="ECO:0007669"/>
    <property type="project" value="InterPro"/>
</dbReference>
<reference evidence="5" key="1">
    <citation type="submission" date="2020-06" db="EMBL/GenBank/DDBJ databases">
        <authorList>
            <person name="Ji K."/>
            <person name="Li J."/>
        </authorList>
    </citation>
    <scope>NUCLEOTIDE SEQUENCE</scope>
    <source>
        <strain evidence="5">JKM2019</strain>
        <tissue evidence="5">Whole body</tissue>
    </source>
</reference>
<dbReference type="AlphaFoldDB" id="A0A9D4SI14"/>
<dbReference type="SUPFAM" id="SSF54160">
    <property type="entry name" value="Chromo domain-like"/>
    <property type="match status" value="1"/>
</dbReference>
<keyword evidence="2" id="KW-0539">Nucleus</keyword>
<evidence type="ECO:0000313" key="5">
    <source>
        <dbReference type="EMBL" id="KAH7643254.1"/>
    </source>
</evidence>
<dbReference type="Gene3D" id="1.10.10.60">
    <property type="entry name" value="Homeodomain-like"/>
    <property type="match status" value="1"/>
</dbReference>
<feature type="region of interest" description="Disordered" evidence="3">
    <location>
        <begin position="173"/>
        <end position="208"/>
    </location>
</feature>
<dbReference type="Pfam" id="PF09607">
    <property type="entry name" value="BrkDBD"/>
    <property type="match status" value="1"/>
</dbReference>
<proteinExistence type="predicted"/>
<dbReference type="Proteomes" id="UP000828236">
    <property type="component" value="Unassembled WGS sequence"/>
</dbReference>
<gene>
    <name evidence="5" type="ORF">HUG17_9945</name>
</gene>
<dbReference type="EMBL" id="SDOV01000003">
    <property type="protein sequence ID" value="KAH7643254.1"/>
    <property type="molecule type" value="Genomic_DNA"/>
</dbReference>
<dbReference type="InterPro" id="IPR016197">
    <property type="entry name" value="Chromo-like_dom_sf"/>
</dbReference>
<evidence type="ECO:0000256" key="1">
    <source>
        <dbReference type="ARBA" id="ARBA00004123"/>
    </source>
</evidence>
<evidence type="ECO:0000256" key="3">
    <source>
        <dbReference type="SAM" id="MobiDB-lite"/>
    </source>
</evidence>
<dbReference type="CDD" id="cd00034">
    <property type="entry name" value="CSD"/>
    <property type="match status" value="1"/>
</dbReference>
<dbReference type="SMART" id="SM00300">
    <property type="entry name" value="ChSh"/>
    <property type="match status" value="1"/>
</dbReference>
<dbReference type="Gene3D" id="2.40.50.40">
    <property type="match status" value="2"/>
</dbReference>
<dbReference type="Pfam" id="PF01393">
    <property type="entry name" value="Chromo_shadow"/>
    <property type="match status" value="1"/>
</dbReference>
<evidence type="ECO:0000259" key="4">
    <source>
        <dbReference type="SMART" id="SM00300"/>
    </source>
</evidence>
<evidence type="ECO:0000256" key="2">
    <source>
        <dbReference type="ARBA" id="ARBA00023242"/>
    </source>
</evidence>
<dbReference type="InterPro" id="IPR008251">
    <property type="entry name" value="Chromo_shadow_dom"/>
</dbReference>
<protein>
    <recommendedName>
        <fullName evidence="4">Chromo shadow domain-containing protein</fullName>
    </recommendedName>
</protein>
<organism evidence="5">
    <name type="scientific">Dermatophagoides farinae</name>
    <name type="common">American house dust mite</name>
    <dbReference type="NCBI Taxonomy" id="6954"/>
    <lineage>
        <taxon>Eukaryota</taxon>
        <taxon>Metazoa</taxon>
        <taxon>Ecdysozoa</taxon>
        <taxon>Arthropoda</taxon>
        <taxon>Chelicerata</taxon>
        <taxon>Arachnida</taxon>
        <taxon>Acari</taxon>
        <taxon>Acariformes</taxon>
        <taxon>Sarcoptiformes</taxon>
        <taxon>Astigmata</taxon>
        <taxon>Psoroptidia</taxon>
        <taxon>Analgoidea</taxon>
        <taxon>Pyroglyphidae</taxon>
        <taxon>Dermatophagoidinae</taxon>
        <taxon>Dermatophagoides</taxon>
    </lineage>
</organism>
<sequence>MESTPMKRMSYTAEFKLKVIKYAKIHGNRASSRYFNINEKCIRDWRKRENELRRMPKYKRSNRGTKRLIRPEHIEYEHFNGQPSNDLVEINDDNNDGDDDVDISIEVAPDISEDLLNGLDDDVSLDFIKQENNFPQIMYDVYESNESTFKSNEKENNESKTNQMDFEIELKNLDESQPPPPSSSSSTSTTSSTIEIRTNDRKKRKKIIGPDKETGTLFDFGMKAIKVIGAIELDDKNSNQTKNLCYVIKFENNQCDIVMNKVAQKFCPQILFDFLESLSRDEETGTLFDNGLQAVKIIGATYVNDDSDSNKSSLNDLCYLIKYENGQYELVLNKVAHKFCPSLVIDFLESRISINDDDLDILKFPITIDSSVKIVNS</sequence>
<feature type="compositionally biased region" description="Low complexity" evidence="3">
    <location>
        <begin position="183"/>
        <end position="193"/>
    </location>
</feature>
<comment type="subcellular location">
    <subcellularLocation>
        <location evidence="1">Nucleus</location>
    </subcellularLocation>
</comment>
<dbReference type="SUPFAM" id="SSF48295">
    <property type="entry name" value="TrpR-like"/>
    <property type="match status" value="1"/>
</dbReference>
<accession>A0A9D4SI14</accession>
<name>A0A9D4SI14_DERFA</name>
<feature type="domain" description="Chromo shadow" evidence="4">
    <location>
        <begin position="286"/>
        <end position="357"/>
    </location>
</feature>
<dbReference type="GO" id="GO:0005634">
    <property type="term" value="C:nucleus"/>
    <property type="evidence" value="ECO:0007669"/>
    <property type="project" value="UniProtKB-SubCell"/>
</dbReference>
<comment type="caution">
    <text evidence="5">The sequence shown here is derived from an EMBL/GenBank/DDBJ whole genome shotgun (WGS) entry which is preliminary data.</text>
</comment>
<dbReference type="InterPro" id="IPR018586">
    <property type="entry name" value="Brinker_DNA-bd"/>
</dbReference>
<dbReference type="InterPro" id="IPR010921">
    <property type="entry name" value="Trp_repressor/repl_initiator"/>
</dbReference>
<reference evidence="5" key="2">
    <citation type="journal article" date="2021" name="World Allergy Organ. J.">
        <title>Chromosome-level assembly of Dermatophagoides farinae genome and transcriptome reveals two novel allergens Der f 37 and Der f 39.</title>
        <authorList>
            <person name="Chen J."/>
            <person name="Cai Z."/>
            <person name="Fan D."/>
            <person name="Hu J."/>
            <person name="Hou Y."/>
            <person name="He Y."/>
            <person name="Zhang Z."/>
            <person name="Zhao Z."/>
            <person name="Gao P."/>
            <person name="Hu W."/>
            <person name="Sun J."/>
            <person name="Li J."/>
            <person name="Ji K."/>
        </authorList>
    </citation>
    <scope>NUCLEOTIDE SEQUENCE</scope>
    <source>
        <strain evidence="5">JKM2019</strain>
    </source>
</reference>
<dbReference type="GO" id="GO:0005694">
    <property type="term" value="C:chromosome"/>
    <property type="evidence" value="ECO:0007669"/>
    <property type="project" value="UniProtKB-ARBA"/>
</dbReference>